<organism evidence="4 5">
    <name type="scientific">Candidatus Kurthia intestinigallinarum</name>
    <dbReference type="NCBI Taxonomy" id="1562256"/>
    <lineage>
        <taxon>Bacteria</taxon>
        <taxon>Bacillati</taxon>
        <taxon>Bacillota</taxon>
        <taxon>Bacilli</taxon>
        <taxon>Bacillales</taxon>
        <taxon>Caryophanaceae</taxon>
        <taxon>Kurthia</taxon>
    </lineage>
</organism>
<dbReference type="InterPro" id="IPR054515">
    <property type="entry name" value="YgxA-like_substrate-bd"/>
</dbReference>
<dbReference type="InterPro" id="IPR036388">
    <property type="entry name" value="WH-like_DNA-bd_sf"/>
</dbReference>
<name>A0A433RYH2_9BACL</name>
<dbReference type="EMBL" id="JTFC01000006">
    <property type="protein sequence ID" value="RUS58289.1"/>
    <property type="molecule type" value="Genomic_DNA"/>
</dbReference>
<protein>
    <recommendedName>
        <fullName evidence="6">Nucleotidyltransferase-like domain-containing protein</fullName>
    </recommendedName>
</protein>
<evidence type="ECO:0000313" key="5">
    <source>
        <dbReference type="Proteomes" id="UP000288623"/>
    </source>
</evidence>
<accession>A0A433RYH2</accession>
<comment type="caution">
    <text evidence="4">The sequence shown here is derived from an EMBL/GenBank/DDBJ whole genome shotgun (WGS) entry which is preliminary data.</text>
</comment>
<evidence type="ECO:0008006" key="6">
    <source>
        <dbReference type="Google" id="ProtNLM"/>
    </source>
</evidence>
<feature type="domain" description="YgxA-like substrate binding" evidence="3">
    <location>
        <begin position="120"/>
        <end position="217"/>
    </location>
</feature>
<dbReference type="InterPro" id="IPR043519">
    <property type="entry name" value="NT_sf"/>
</dbReference>
<feature type="domain" description="Nucleotidyltransferase-like" evidence="1">
    <location>
        <begin position="1"/>
        <end position="119"/>
    </location>
</feature>
<keyword evidence="5" id="KW-1185">Reference proteome</keyword>
<feature type="domain" description="YgxA-like helix-turn-helix" evidence="2">
    <location>
        <begin position="225"/>
        <end position="287"/>
    </location>
</feature>
<sequence>MDLHLRPIYQERASDSNTLGVILVEKIDSVSPITDNFDTVLFIITKDNEKPIFTKHYSFDNNKKAVMHTITEKQIQKWLIVGYNKKIVDWLFYGKVLFDRNEYVDTLKKNLKNYPFEGRQVKLGVEFAKMIRRYEESKVSFDARDYFDAYNHMIEVLHHLARQTIIQQGRYPEVTVWNQLKGYNVEVYNLYEKFITSHKEIKERLLEIFDIIKMLIEESVEESAQHLLEVMKQKAHWSVQQLHEDEELNVYSVNLEFFVEFLVEKGYIEIDRIETKSPGVFHRYYTVKKK</sequence>
<reference evidence="4 5" key="1">
    <citation type="submission" date="2014-11" db="EMBL/GenBank/DDBJ databases">
        <title>Genome sequence and analysis of novel Kurthia sp.</title>
        <authorList>
            <person name="Lawson J.N."/>
            <person name="Gonzalez J.E."/>
            <person name="Rinauldi L."/>
            <person name="Xuan Z."/>
            <person name="Firman A."/>
            <person name="Shaddox L."/>
            <person name="Trudeau A."/>
            <person name="Shah S."/>
            <person name="Reiman D."/>
        </authorList>
    </citation>
    <scope>NUCLEOTIDE SEQUENCE [LARGE SCALE GENOMIC DNA]</scope>
    <source>
        <strain evidence="4 5">3B1D</strain>
    </source>
</reference>
<dbReference type="Gene3D" id="3.30.460.10">
    <property type="entry name" value="Beta Polymerase, domain 2"/>
    <property type="match status" value="1"/>
</dbReference>
<evidence type="ECO:0000259" key="3">
    <source>
        <dbReference type="Pfam" id="PF22339"/>
    </source>
</evidence>
<dbReference type="RefSeq" id="WP_126989192.1">
    <property type="nucleotide sequence ID" value="NZ_JTFC01000006.1"/>
</dbReference>
<dbReference type="Gene3D" id="1.20.120.330">
    <property type="entry name" value="Nucleotidyltransferases domain 2"/>
    <property type="match status" value="1"/>
</dbReference>
<dbReference type="Proteomes" id="UP000288623">
    <property type="component" value="Unassembled WGS sequence"/>
</dbReference>
<dbReference type="InterPro" id="IPR029348">
    <property type="entry name" value="NTF-like"/>
</dbReference>
<evidence type="ECO:0000259" key="2">
    <source>
        <dbReference type="Pfam" id="PF18576"/>
    </source>
</evidence>
<dbReference type="Pfam" id="PF14540">
    <property type="entry name" value="NTF-like"/>
    <property type="match status" value="1"/>
</dbReference>
<evidence type="ECO:0000259" key="1">
    <source>
        <dbReference type="Pfam" id="PF14540"/>
    </source>
</evidence>
<gene>
    <name evidence="4" type="ORF">QI30_01525</name>
</gene>
<dbReference type="OrthoDB" id="2350973at2"/>
<evidence type="ECO:0000313" key="4">
    <source>
        <dbReference type="EMBL" id="RUS58289.1"/>
    </source>
</evidence>
<dbReference type="InterPro" id="IPR041143">
    <property type="entry name" value="YgxA_HTH"/>
</dbReference>
<dbReference type="Pfam" id="PF22339">
    <property type="entry name" value="YgxA-like_sub_bind"/>
    <property type="match status" value="1"/>
</dbReference>
<dbReference type="Pfam" id="PF18576">
    <property type="entry name" value="HTH_52"/>
    <property type="match status" value="1"/>
</dbReference>
<dbReference type="AlphaFoldDB" id="A0A433RYH2"/>
<proteinExistence type="predicted"/>
<dbReference type="Gene3D" id="1.10.10.10">
    <property type="entry name" value="Winged helix-like DNA-binding domain superfamily/Winged helix DNA-binding domain"/>
    <property type="match status" value="1"/>
</dbReference>